<feature type="domain" description="Alpha/beta hydrolase fold-3" evidence="2">
    <location>
        <begin position="82"/>
        <end position="298"/>
    </location>
</feature>
<reference evidence="3" key="1">
    <citation type="journal article" date="2020" name="Stud. Mycol.">
        <title>101 Dothideomycetes genomes: a test case for predicting lifestyles and emergence of pathogens.</title>
        <authorList>
            <person name="Haridas S."/>
            <person name="Albert R."/>
            <person name="Binder M."/>
            <person name="Bloem J."/>
            <person name="Labutti K."/>
            <person name="Salamov A."/>
            <person name="Andreopoulos B."/>
            <person name="Baker S."/>
            <person name="Barry K."/>
            <person name="Bills G."/>
            <person name="Bluhm B."/>
            <person name="Cannon C."/>
            <person name="Castanera R."/>
            <person name="Culley D."/>
            <person name="Daum C."/>
            <person name="Ezra D."/>
            <person name="Gonzalez J."/>
            <person name="Henrissat B."/>
            <person name="Kuo A."/>
            <person name="Liang C."/>
            <person name="Lipzen A."/>
            <person name="Lutzoni F."/>
            <person name="Magnuson J."/>
            <person name="Mondo S."/>
            <person name="Nolan M."/>
            <person name="Ohm R."/>
            <person name="Pangilinan J."/>
            <person name="Park H.-J."/>
            <person name="Ramirez L."/>
            <person name="Alfaro M."/>
            <person name="Sun H."/>
            <person name="Tritt A."/>
            <person name="Yoshinaga Y."/>
            <person name="Zwiers L.-H."/>
            <person name="Turgeon B."/>
            <person name="Goodwin S."/>
            <person name="Spatafora J."/>
            <person name="Crous P."/>
            <person name="Grigoriev I."/>
        </authorList>
    </citation>
    <scope>NUCLEOTIDE SEQUENCE</scope>
    <source>
        <strain evidence="3">CBS 101060</strain>
    </source>
</reference>
<evidence type="ECO:0000313" key="4">
    <source>
        <dbReference type="Proteomes" id="UP000799429"/>
    </source>
</evidence>
<keyword evidence="1" id="KW-0378">Hydrolase</keyword>
<dbReference type="SUPFAM" id="SSF53474">
    <property type="entry name" value="alpha/beta-Hydrolases"/>
    <property type="match status" value="1"/>
</dbReference>
<dbReference type="EMBL" id="MU006103">
    <property type="protein sequence ID" value="KAF2836620.1"/>
    <property type="molecule type" value="Genomic_DNA"/>
</dbReference>
<sequence length="328" mass="36383">MKLTPEWQALEVKWGQRPSLSGTVEDFRTGYDQLSLALEAQENTPADPSVHVRDEVLPSGLTIRIYVPEEVHERGQKLPIGVYAHAGGFTCGSLDNYGEDRLCRYLVQHAPCVLASVDYRLAPEHPVPTQLHDYLEGYDWVWEHAESLGGSKETVFAIGTSCGGGLALGVALKYLEYGTMAERVKGIISLAPTTIHPHHVPEGFKRHIKSWEENRDAPILNYDSYINFTVINGTINEKKNPDVHPALHRRLGELPPTYIVTCGADLVRDDGTIVKAVLDHAGVPCKQDNYEALPHLFWLYPEIPEGAVFKANTAAAVNWIMKAGSVRQ</sequence>
<organism evidence="3 4">
    <name type="scientific">Patellaria atrata CBS 101060</name>
    <dbReference type="NCBI Taxonomy" id="1346257"/>
    <lineage>
        <taxon>Eukaryota</taxon>
        <taxon>Fungi</taxon>
        <taxon>Dikarya</taxon>
        <taxon>Ascomycota</taxon>
        <taxon>Pezizomycotina</taxon>
        <taxon>Dothideomycetes</taxon>
        <taxon>Dothideomycetes incertae sedis</taxon>
        <taxon>Patellariales</taxon>
        <taxon>Patellariaceae</taxon>
        <taxon>Patellaria</taxon>
    </lineage>
</organism>
<proteinExistence type="predicted"/>
<protein>
    <submittedName>
        <fullName evidence="3">Alpha/beta-hydrolase</fullName>
    </submittedName>
</protein>
<dbReference type="InterPro" id="IPR013094">
    <property type="entry name" value="AB_hydrolase_3"/>
</dbReference>
<keyword evidence="4" id="KW-1185">Reference proteome</keyword>
<dbReference type="Pfam" id="PF07859">
    <property type="entry name" value="Abhydrolase_3"/>
    <property type="match status" value="1"/>
</dbReference>
<gene>
    <name evidence="3" type="ORF">M501DRAFT_1007311</name>
</gene>
<dbReference type="PANTHER" id="PTHR48081:SF8">
    <property type="entry name" value="ALPHA_BETA HYDROLASE FOLD-3 DOMAIN-CONTAINING PROTEIN-RELATED"/>
    <property type="match status" value="1"/>
</dbReference>
<evidence type="ECO:0000259" key="2">
    <source>
        <dbReference type="Pfam" id="PF07859"/>
    </source>
</evidence>
<dbReference type="AlphaFoldDB" id="A0A9P4S655"/>
<dbReference type="InterPro" id="IPR050300">
    <property type="entry name" value="GDXG_lipolytic_enzyme"/>
</dbReference>
<accession>A0A9P4S655</accession>
<dbReference type="InterPro" id="IPR029058">
    <property type="entry name" value="AB_hydrolase_fold"/>
</dbReference>
<comment type="caution">
    <text evidence="3">The sequence shown here is derived from an EMBL/GenBank/DDBJ whole genome shotgun (WGS) entry which is preliminary data.</text>
</comment>
<dbReference type="GO" id="GO:0016787">
    <property type="term" value="F:hydrolase activity"/>
    <property type="evidence" value="ECO:0007669"/>
    <property type="project" value="UniProtKB-KW"/>
</dbReference>
<dbReference type="OrthoDB" id="408631at2759"/>
<evidence type="ECO:0000313" key="3">
    <source>
        <dbReference type="EMBL" id="KAF2836620.1"/>
    </source>
</evidence>
<dbReference type="Gene3D" id="3.40.50.1820">
    <property type="entry name" value="alpha/beta hydrolase"/>
    <property type="match status" value="1"/>
</dbReference>
<name>A0A9P4S655_9PEZI</name>
<evidence type="ECO:0000256" key="1">
    <source>
        <dbReference type="ARBA" id="ARBA00022801"/>
    </source>
</evidence>
<dbReference type="Proteomes" id="UP000799429">
    <property type="component" value="Unassembled WGS sequence"/>
</dbReference>
<dbReference type="PANTHER" id="PTHR48081">
    <property type="entry name" value="AB HYDROLASE SUPERFAMILY PROTEIN C4A8.06C"/>
    <property type="match status" value="1"/>
</dbReference>